<accession>H2YRT6</accession>
<feature type="compositionally biased region" description="Acidic residues" evidence="1">
    <location>
        <begin position="134"/>
        <end position="144"/>
    </location>
</feature>
<evidence type="ECO:0000313" key="3">
    <source>
        <dbReference type="Proteomes" id="UP000007875"/>
    </source>
</evidence>
<sequence length="294" mass="32400">MERVAVDSRTNLTLRVNSETKMRMEETSGIKQDLARLKMEIQPLLWKQKTEGRTFIKTPSSSLNEWGLYQCARWYDIKMRWLHLLDKSRQRKRSPPQYFPVRHPTPPGSVSPEFVAPGPSARTPGPDPDQTDYSGEDTELENLGDEGNSSIRSASSPVISVGPHDDDDVISDVPDDTEGNMPPDGAINPQPAWYNKDKVDGKSSPTGPKTPRTSHKSATPNSHRSPAQQSPQPSIKTPTGSKTSRRPSNQLSSSGASQGRNSATRAPSTEAPKKRSQQVQPGEGASYDMEGRRN</sequence>
<proteinExistence type="predicted"/>
<protein>
    <submittedName>
        <fullName evidence="2">Uncharacterized protein</fullName>
    </submittedName>
</protein>
<feature type="compositionally biased region" description="Low complexity" evidence="1">
    <location>
        <begin position="149"/>
        <end position="161"/>
    </location>
</feature>
<keyword evidence="3" id="KW-1185">Reference proteome</keyword>
<dbReference type="InParanoid" id="H2YRT6"/>
<evidence type="ECO:0000313" key="2">
    <source>
        <dbReference type="Ensembl" id="ENSCSAVP00000008046.1"/>
    </source>
</evidence>
<dbReference type="HOGENOM" id="CLU_946495_0_0_1"/>
<feature type="region of interest" description="Disordered" evidence="1">
    <location>
        <begin position="92"/>
        <end position="294"/>
    </location>
</feature>
<name>H2YRT6_CIOSA</name>
<reference evidence="2" key="2">
    <citation type="submission" date="2025-08" db="UniProtKB">
        <authorList>
            <consortium name="Ensembl"/>
        </authorList>
    </citation>
    <scope>IDENTIFICATION</scope>
</reference>
<dbReference type="Ensembl" id="ENSCSAVT00000008153.1">
    <property type="protein sequence ID" value="ENSCSAVP00000008046.1"/>
    <property type="gene ID" value="ENSCSAVG00000004791.1"/>
</dbReference>
<evidence type="ECO:0000256" key="1">
    <source>
        <dbReference type="SAM" id="MobiDB-lite"/>
    </source>
</evidence>
<reference evidence="2" key="3">
    <citation type="submission" date="2025-09" db="UniProtKB">
        <authorList>
            <consortium name="Ensembl"/>
        </authorList>
    </citation>
    <scope>IDENTIFICATION</scope>
</reference>
<dbReference type="Proteomes" id="UP000007875">
    <property type="component" value="Unassembled WGS sequence"/>
</dbReference>
<feature type="compositionally biased region" description="Acidic residues" evidence="1">
    <location>
        <begin position="165"/>
        <end position="178"/>
    </location>
</feature>
<feature type="compositionally biased region" description="Polar residues" evidence="1">
    <location>
        <begin position="216"/>
        <end position="267"/>
    </location>
</feature>
<dbReference type="AlphaFoldDB" id="H2YRT6"/>
<organism evidence="2 3">
    <name type="scientific">Ciona savignyi</name>
    <name type="common">Pacific transparent sea squirt</name>
    <dbReference type="NCBI Taxonomy" id="51511"/>
    <lineage>
        <taxon>Eukaryota</taxon>
        <taxon>Metazoa</taxon>
        <taxon>Chordata</taxon>
        <taxon>Tunicata</taxon>
        <taxon>Ascidiacea</taxon>
        <taxon>Phlebobranchia</taxon>
        <taxon>Cionidae</taxon>
        <taxon>Ciona</taxon>
    </lineage>
</organism>
<reference evidence="3" key="1">
    <citation type="submission" date="2003-08" db="EMBL/GenBank/DDBJ databases">
        <authorList>
            <person name="Birren B."/>
            <person name="Nusbaum C."/>
            <person name="Abebe A."/>
            <person name="Abouelleil A."/>
            <person name="Adekoya E."/>
            <person name="Ait-zahra M."/>
            <person name="Allen N."/>
            <person name="Allen T."/>
            <person name="An P."/>
            <person name="Anderson M."/>
            <person name="Anderson S."/>
            <person name="Arachchi H."/>
            <person name="Armbruster J."/>
            <person name="Bachantsang P."/>
            <person name="Baldwin J."/>
            <person name="Barry A."/>
            <person name="Bayul T."/>
            <person name="Blitshsteyn B."/>
            <person name="Bloom T."/>
            <person name="Blye J."/>
            <person name="Boguslavskiy L."/>
            <person name="Borowsky M."/>
            <person name="Boukhgalter B."/>
            <person name="Brunache A."/>
            <person name="Butler J."/>
            <person name="Calixte N."/>
            <person name="Calvo S."/>
            <person name="Camarata J."/>
            <person name="Campo K."/>
            <person name="Chang J."/>
            <person name="Cheshatsang Y."/>
            <person name="Citroen M."/>
            <person name="Collymore A."/>
            <person name="Considine T."/>
            <person name="Cook A."/>
            <person name="Cooke P."/>
            <person name="Corum B."/>
            <person name="Cuomo C."/>
            <person name="David R."/>
            <person name="Dawoe T."/>
            <person name="Degray S."/>
            <person name="Dodge S."/>
            <person name="Dooley K."/>
            <person name="Dorje P."/>
            <person name="Dorjee K."/>
            <person name="Dorris L."/>
            <person name="Duffey N."/>
            <person name="Dupes A."/>
            <person name="Elkins T."/>
            <person name="Engels R."/>
            <person name="Erickson J."/>
            <person name="Farina A."/>
            <person name="Faro S."/>
            <person name="Ferreira P."/>
            <person name="Fischer H."/>
            <person name="Fitzgerald M."/>
            <person name="Foley K."/>
            <person name="Gage D."/>
            <person name="Galagan J."/>
            <person name="Gearin G."/>
            <person name="Gnerre S."/>
            <person name="Gnirke A."/>
            <person name="Goyette A."/>
            <person name="Graham J."/>
            <person name="Grandbois E."/>
            <person name="Gyaltsen K."/>
            <person name="Hafez N."/>
            <person name="Hagopian D."/>
            <person name="Hagos B."/>
            <person name="Hall J."/>
            <person name="Hatcher B."/>
            <person name="Heller A."/>
            <person name="Higgins H."/>
            <person name="Honan T."/>
            <person name="Horn A."/>
            <person name="Houde N."/>
            <person name="Hughes L."/>
            <person name="Hulme W."/>
            <person name="Husby E."/>
            <person name="Iliev I."/>
            <person name="Jaffe D."/>
            <person name="Jones C."/>
            <person name="Kamal M."/>
            <person name="Kamat A."/>
            <person name="Kamvysselis M."/>
            <person name="Karlsson E."/>
            <person name="Kells C."/>
            <person name="Kieu A."/>
            <person name="Kisner P."/>
            <person name="Kodira C."/>
            <person name="Kulbokas E."/>
            <person name="Labutti K."/>
            <person name="Lama D."/>
            <person name="Landers T."/>
            <person name="Leger J."/>
            <person name="Levine S."/>
            <person name="Lewis D."/>
            <person name="Lewis T."/>
            <person name="Lindblad-toh K."/>
            <person name="Liu X."/>
            <person name="Lokyitsang T."/>
            <person name="Lokyitsang Y."/>
            <person name="Lucien O."/>
            <person name="Lui A."/>
            <person name="Ma L.J."/>
            <person name="Mabbitt R."/>
            <person name="Macdonald J."/>
            <person name="Maclean C."/>
            <person name="Major J."/>
            <person name="Manning J."/>
            <person name="Marabella R."/>
            <person name="Maru K."/>
            <person name="Matthews C."/>
            <person name="Mauceli E."/>
            <person name="Mccarthy M."/>
            <person name="Mcdonough S."/>
            <person name="Mcghee T."/>
            <person name="Meldrim J."/>
            <person name="Meneus L."/>
            <person name="Mesirov J."/>
            <person name="Mihalev A."/>
            <person name="Mihova T."/>
            <person name="Mikkelsen T."/>
            <person name="Mlenga V."/>
            <person name="Moru K."/>
            <person name="Mozes J."/>
            <person name="Mulrain L."/>
            <person name="Munson G."/>
            <person name="Naylor J."/>
            <person name="Newes C."/>
            <person name="Nguyen C."/>
            <person name="Nguyen N."/>
            <person name="Nguyen T."/>
            <person name="Nicol R."/>
            <person name="Nielsen C."/>
            <person name="Nizzari M."/>
            <person name="Norbu C."/>
            <person name="Norbu N."/>
            <person name="O'donnell P."/>
            <person name="Okoawo O."/>
            <person name="O'leary S."/>
            <person name="Omotosho B."/>
            <person name="O'neill K."/>
            <person name="Osman S."/>
            <person name="Parker S."/>
            <person name="Perrin D."/>
            <person name="Phunkhang P."/>
            <person name="Piqani B."/>
            <person name="Purcell S."/>
            <person name="Rachupka T."/>
            <person name="Ramasamy U."/>
            <person name="Rameau R."/>
            <person name="Ray V."/>
            <person name="Raymond C."/>
            <person name="Retta R."/>
            <person name="Richardson S."/>
            <person name="Rise C."/>
            <person name="Rodriguez J."/>
            <person name="Rogers J."/>
            <person name="Rogov P."/>
            <person name="Rutman M."/>
            <person name="Schupbach R."/>
            <person name="Seaman C."/>
            <person name="Settipalli S."/>
            <person name="Sharpe T."/>
            <person name="Sheridan J."/>
            <person name="Sherpa N."/>
            <person name="Shi J."/>
            <person name="Smirnov S."/>
            <person name="Smith C."/>
            <person name="Sougnez C."/>
            <person name="Spencer B."/>
            <person name="Stalker J."/>
            <person name="Stange-thomann N."/>
            <person name="Stavropoulos S."/>
            <person name="Stetson K."/>
            <person name="Stone C."/>
            <person name="Stone S."/>
            <person name="Stubbs M."/>
            <person name="Talamas J."/>
            <person name="Tchuinga P."/>
            <person name="Tenzing P."/>
            <person name="Tesfaye S."/>
            <person name="Theodore J."/>
            <person name="Thoulutsang Y."/>
            <person name="Topham K."/>
            <person name="Towey S."/>
            <person name="Tsamla T."/>
            <person name="Tsomo N."/>
            <person name="Vallee D."/>
            <person name="Vassiliev H."/>
            <person name="Venkataraman V."/>
            <person name="Vinson J."/>
            <person name="Vo A."/>
            <person name="Wade C."/>
            <person name="Wang S."/>
            <person name="Wangchuk T."/>
            <person name="Wangdi T."/>
            <person name="Whittaker C."/>
            <person name="Wilkinson J."/>
            <person name="Wu Y."/>
            <person name="Wyman D."/>
            <person name="Yadav S."/>
            <person name="Yang S."/>
            <person name="Yang X."/>
            <person name="Yeager S."/>
            <person name="Yee E."/>
            <person name="Young G."/>
            <person name="Zainoun J."/>
            <person name="Zembeck L."/>
            <person name="Zimmer A."/>
            <person name="Zody M."/>
            <person name="Lander E."/>
        </authorList>
    </citation>
    <scope>NUCLEOTIDE SEQUENCE [LARGE SCALE GENOMIC DNA]</scope>
</reference>